<evidence type="ECO:0000259" key="3">
    <source>
        <dbReference type="Pfam" id="PF00685"/>
    </source>
</evidence>
<dbReference type="OrthoDB" id="350962at2157"/>
<dbReference type="InterPro" id="IPR000863">
    <property type="entry name" value="Sulfotransferase_dom"/>
</dbReference>
<sequence>MESNKSLPNFFIVGEPRSGTTSLYHYLRQHPEIFMSEIKEPNYFCTDLHRETLEFFKNERELLVRFPYHDYLRYISLFQNATGYKVIGEASVIYLYSRVAAKNIYEFNPESKILAVFREPVNFLYSLHHVFLRELHENIKDFKKALEIEPFRKQGKYIPKYVLFPSMLYYSEWPKYAEQLSRYYKYFDESQIKVVIFDDLKSNPERVYHEILQFLNVNNSNFRPNFEIHNPNSTYRTTLLRKVLFEVSKTRIRDIMPHKFRKFVWNEIIVPLNKLNTKPVSRKPLPEEFRLKLMKRFKPEVKKLSDLIGRDLETQWGYENV</sequence>
<dbReference type="EMBL" id="LLYW01000015">
    <property type="protein sequence ID" value="KUH33789.1"/>
    <property type="molecule type" value="Genomic_DNA"/>
</dbReference>
<keyword evidence="2" id="KW-0325">Glycoprotein</keyword>
<gene>
    <name evidence="4" type="ORF">APY94_04510</name>
</gene>
<proteinExistence type="predicted"/>
<keyword evidence="5" id="KW-1185">Reference proteome</keyword>
<comment type="caution">
    <text evidence="4">The sequence shown here is derived from an EMBL/GenBank/DDBJ whole genome shotgun (WGS) entry which is preliminary data.</text>
</comment>
<accession>A0A124EBF2</accession>
<evidence type="ECO:0000313" key="5">
    <source>
        <dbReference type="Proteomes" id="UP000053462"/>
    </source>
</evidence>
<dbReference type="Gene3D" id="3.40.50.300">
    <property type="entry name" value="P-loop containing nucleotide triphosphate hydrolases"/>
    <property type="match status" value="1"/>
</dbReference>
<reference evidence="4 5" key="1">
    <citation type="submission" date="2015-10" db="EMBL/GenBank/DDBJ databases">
        <title>Draft genome sequence of Thermococcus celericrescens strain DSM 17994.</title>
        <authorList>
            <person name="Hong S.-J."/>
            <person name="Park C.-E."/>
            <person name="Shin J.-H."/>
        </authorList>
    </citation>
    <scope>NUCLEOTIDE SEQUENCE [LARGE SCALE GENOMIC DNA]</scope>
    <source>
        <strain evidence="4 5">DSM 17994</strain>
    </source>
</reference>
<protein>
    <recommendedName>
        <fullName evidence="3">Sulfotransferase domain-containing protein</fullName>
    </recommendedName>
</protein>
<dbReference type="PANTHER" id="PTHR10605">
    <property type="entry name" value="HEPARAN SULFATE SULFOTRANSFERASE"/>
    <property type="match status" value="1"/>
</dbReference>
<evidence type="ECO:0000256" key="2">
    <source>
        <dbReference type="ARBA" id="ARBA00023180"/>
    </source>
</evidence>
<evidence type="ECO:0000313" key="4">
    <source>
        <dbReference type="EMBL" id="KUH33789.1"/>
    </source>
</evidence>
<evidence type="ECO:0000256" key="1">
    <source>
        <dbReference type="ARBA" id="ARBA00022679"/>
    </source>
</evidence>
<dbReference type="STRING" id="227598.APY94_04510"/>
<dbReference type="Proteomes" id="UP000053462">
    <property type="component" value="Unassembled WGS sequence"/>
</dbReference>
<dbReference type="Pfam" id="PF00685">
    <property type="entry name" value="Sulfotransfer_1"/>
    <property type="match status" value="1"/>
</dbReference>
<dbReference type="AlphaFoldDB" id="A0A124EBF2"/>
<dbReference type="InterPro" id="IPR027417">
    <property type="entry name" value="P-loop_NTPase"/>
</dbReference>
<name>A0A124EBF2_9EURY</name>
<dbReference type="GO" id="GO:0008146">
    <property type="term" value="F:sulfotransferase activity"/>
    <property type="evidence" value="ECO:0007669"/>
    <property type="project" value="InterPro"/>
</dbReference>
<keyword evidence="1" id="KW-0808">Transferase</keyword>
<organism evidence="4 5">
    <name type="scientific">Thermococcus celericrescens</name>
    <dbReference type="NCBI Taxonomy" id="227598"/>
    <lineage>
        <taxon>Archaea</taxon>
        <taxon>Methanobacteriati</taxon>
        <taxon>Methanobacteriota</taxon>
        <taxon>Thermococci</taxon>
        <taxon>Thermococcales</taxon>
        <taxon>Thermococcaceae</taxon>
        <taxon>Thermococcus</taxon>
    </lineage>
</organism>
<dbReference type="InterPro" id="IPR037359">
    <property type="entry name" value="NST/OST"/>
</dbReference>
<dbReference type="RefSeq" id="WP_058938503.1">
    <property type="nucleotide sequence ID" value="NZ_LLYW01000015.1"/>
</dbReference>
<dbReference type="SUPFAM" id="SSF52540">
    <property type="entry name" value="P-loop containing nucleoside triphosphate hydrolases"/>
    <property type="match status" value="1"/>
</dbReference>
<dbReference type="PANTHER" id="PTHR10605:SF56">
    <property type="entry name" value="BIFUNCTIONAL HEPARAN SULFATE N-DEACETYLASE_N-SULFOTRANSFERASE"/>
    <property type="match status" value="1"/>
</dbReference>
<feature type="domain" description="Sulfotransferase" evidence="3">
    <location>
        <begin position="8"/>
        <end position="218"/>
    </location>
</feature>